<name>A0A084SYD5_9BACT</name>
<protein>
    <recommendedName>
        <fullName evidence="3">Peptidase M14 carboxypeptidase A domain-containing protein</fullName>
    </recommendedName>
</protein>
<dbReference type="EMBL" id="JPMI01000052">
    <property type="protein sequence ID" value="KFA93470.1"/>
    <property type="molecule type" value="Genomic_DNA"/>
</dbReference>
<dbReference type="Gene3D" id="3.40.630.10">
    <property type="entry name" value="Zn peptidases"/>
    <property type="match status" value="1"/>
</dbReference>
<gene>
    <name evidence="1" type="ORF">Q664_09005</name>
</gene>
<proteinExistence type="predicted"/>
<sequence length="270" mass="30523">MPQNYDEYARRIRGYAQFAEVNEYARVVEGGVEYPLFRLTTPGDRWLVITSGFHGEEPAGPLTLCHYFPDIVAYARERGVGLRVYPCINPSGFVDGTRYNRSGEKPNNDFMRYEVAPGEWKGELTRDEPFLRWALYEGGPRETRAVRSDIARYPAPAAALDIHQDNYLPGAATYAYTFGDKDAYRPFMKAASAHAQVMRDEKVDEHNRTDPDGLIEYHDGSVTDYFMRLGVPYTTALETTTRTPLEACHAINLIWIRGFIDLAARGSGST</sequence>
<dbReference type="RefSeq" id="WP_043392145.1">
    <property type="nucleotide sequence ID" value="NZ_JPMI01000052.1"/>
</dbReference>
<evidence type="ECO:0008006" key="3">
    <source>
        <dbReference type="Google" id="ProtNLM"/>
    </source>
</evidence>
<dbReference type="SUPFAM" id="SSF53187">
    <property type="entry name" value="Zn-dependent exopeptidases"/>
    <property type="match status" value="1"/>
</dbReference>
<dbReference type="AlphaFoldDB" id="A0A084SYD5"/>
<evidence type="ECO:0000313" key="2">
    <source>
        <dbReference type="Proteomes" id="UP000028547"/>
    </source>
</evidence>
<dbReference type="Proteomes" id="UP000028547">
    <property type="component" value="Unassembled WGS sequence"/>
</dbReference>
<organism evidence="1 2">
    <name type="scientific">Archangium violaceum Cb vi76</name>
    <dbReference type="NCBI Taxonomy" id="1406225"/>
    <lineage>
        <taxon>Bacteria</taxon>
        <taxon>Pseudomonadati</taxon>
        <taxon>Myxococcota</taxon>
        <taxon>Myxococcia</taxon>
        <taxon>Myxococcales</taxon>
        <taxon>Cystobacterineae</taxon>
        <taxon>Archangiaceae</taxon>
        <taxon>Archangium</taxon>
    </lineage>
</organism>
<reference evidence="1 2" key="1">
    <citation type="submission" date="2014-07" db="EMBL/GenBank/DDBJ databases">
        <title>Draft Genome Sequence of Gephyronic Acid Producer, Cystobacter violaceus Strain Cb vi76.</title>
        <authorList>
            <person name="Stevens D.C."/>
            <person name="Young J."/>
            <person name="Carmichael R."/>
            <person name="Tan J."/>
            <person name="Taylor R.E."/>
        </authorList>
    </citation>
    <scope>NUCLEOTIDE SEQUENCE [LARGE SCALE GENOMIC DNA]</scope>
    <source>
        <strain evidence="1 2">Cb vi76</strain>
    </source>
</reference>
<accession>A0A084SYD5</accession>
<comment type="caution">
    <text evidence="1">The sequence shown here is derived from an EMBL/GenBank/DDBJ whole genome shotgun (WGS) entry which is preliminary data.</text>
</comment>
<evidence type="ECO:0000313" key="1">
    <source>
        <dbReference type="EMBL" id="KFA93470.1"/>
    </source>
</evidence>